<dbReference type="EMBL" id="FN596523">
    <property type="protein sequence ID" value="CBI38321.3"/>
    <property type="molecule type" value="Genomic_DNA"/>
</dbReference>
<dbReference type="AlphaFoldDB" id="D7U6F2"/>
<dbReference type="InterPro" id="IPR036047">
    <property type="entry name" value="F-box-like_dom_sf"/>
</dbReference>
<dbReference type="Proteomes" id="UP000009183">
    <property type="component" value="Unassembled WGS sequence, unordered"/>
</dbReference>
<organism evidence="1 2">
    <name type="scientific">Vitis vinifera</name>
    <name type="common">Grape</name>
    <dbReference type="NCBI Taxonomy" id="29760"/>
    <lineage>
        <taxon>Eukaryota</taxon>
        <taxon>Viridiplantae</taxon>
        <taxon>Streptophyta</taxon>
        <taxon>Embryophyta</taxon>
        <taxon>Tracheophyta</taxon>
        <taxon>Spermatophyta</taxon>
        <taxon>Magnoliopsida</taxon>
        <taxon>eudicotyledons</taxon>
        <taxon>Gunneridae</taxon>
        <taxon>Pentapetalae</taxon>
        <taxon>rosids</taxon>
        <taxon>Vitales</taxon>
        <taxon>Vitaceae</taxon>
        <taxon>Viteae</taxon>
        <taxon>Vitis</taxon>
    </lineage>
</organism>
<dbReference type="PaxDb" id="29760-VIT_00s0214g00110.t01"/>
<dbReference type="SUPFAM" id="SSF81383">
    <property type="entry name" value="F-box domain"/>
    <property type="match status" value="1"/>
</dbReference>
<keyword evidence="2" id="KW-1185">Reference proteome</keyword>
<sequence length="217" mass="24144">MDDNNNEVEEESFSQFRTDADLSTLPEACIVYILALTSPCNVCRMWAMTQWLLPAMESDALWLRFLPNDYLQILARSVESSSWRDFSSTKEHFFSLCDSSLLIDEGKKWPLLMLDIYRGYVGATRNNNGTLIGELGGGFGGTILFFFQTLLLAKNSSLFAVGGNGGLFGGGKGRGGRVHFHWFKIDVGDEPIPVATISGVIDMEVLETMVVFMEKKT</sequence>
<dbReference type="PANTHER" id="PTHR31513">
    <property type="entry name" value="EPHRIN TYPE-B RECEPTOR"/>
    <property type="match status" value="1"/>
</dbReference>
<gene>
    <name evidence="1" type="ORF">VIT_00s0214g00110</name>
</gene>
<evidence type="ECO:0000313" key="2">
    <source>
        <dbReference type="Proteomes" id="UP000009183"/>
    </source>
</evidence>
<evidence type="ECO:0000313" key="1">
    <source>
        <dbReference type="EMBL" id="CBI38321.3"/>
    </source>
</evidence>
<name>D7U6F2_VITVI</name>
<dbReference type="PANTHER" id="PTHR31513:SF2">
    <property type="entry name" value="MRAZ"/>
    <property type="match status" value="1"/>
</dbReference>
<dbReference type="InParanoid" id="D7U6F2"/>
<accession>D7U6F2</accession>
<dbReference type="HOGENOM" id="CLU_1274235_0_0_1"/>
<proteinExistence type="predicted"/>
<reference evidence="2" key="1">
    <citation type="journal article" date="2007" name="Nature">
        <title>The grapevine genome sequence suggests ancestral hexaploidization in major angiosperm phyla.</title>
        <authorList>
            <consortium name="The French-Italian Public Consortium for Grapevine Genome Characterization."/>
            <person name="Jaillon O."/>
            <person name="Aury J.-M."/>
            <person name="Noel B."/>
            <person name="Policriti A."/>
            <person name="Clepet C."/>
            <person name="Casagrande A."/>
            <person name="Choisne N."/>
            <person name="Aubourg S."/>
            <person name="Vitulo N."/>
            <person name="Jubin C."/>
            <person name="Vezzi A."/>
            <person name="Legeai F."/>
            <person name="Hugueney P."/>
            <person name="Dasilva C."/>
            <person name="Horner D."/>
            <person name="Mica E."/>
            <person name="Jublot D."/>
            <person name="Poulain J."/>
            <person name="Bruyere C."/>
            <person name="Billault A."/>
            <person name="Segurens B."/>
            <person name="Gouyvenoux M."/>
            <person name="Ugarte E."/>
            <person name="Cattonaro F."/>
            <person name="Anthouard V."/>
            <person name="Vico V."/>
            <person name="Del Fabbro C."/>
            <person name="Alaux M."/>
            <person name="Di Gaspero G."/>
            <person name="Dumas V."/>
            <person name="Felice N."/>
            <person name="Paillard S."/>
            <person name="Juman I."/>
            <person name="Moroldo M."/>
            <person name="Scalabrin S."/>
            <person name="Canaguier A."/>
            <person name="Le Clainche I."/>
            <person name="Malacrida G."/>
            <person name="Durand E."/>
            <person name="Pesole G."/>
            <person name="Laucou V."/>
            <person name="Chatelet P."/>
            <person name="Merdinoglu D."/>
            <person name="Delledonne M."/>
            <person name="Pezzotti M."/>
            <person name="Lecharny A."/>
            <person name="Scarpelli C."/>
            <person name="Artiguenave F."/>
            <person name="Pe M.E."/>
            <person name="Valle G."/>
            <person name="Morgante M."/>
            <person name="Caboche M."/>
            <person name="Adam-Blondon A.-F."/>
            <person name="Weissenbach J."/>
            <person name="Quetier F."/>
            <person name="Wincker P."/>
        </authorList>
    </citation>
    <scope>NUCLEOTIDE SEQUENCE [LARGE SCALE GENOMIC DNA]</scope>
    <source>
        <strain evidence="2">cv. Pinot noir / PN40024</strain>
    </source>
</reference>
<protein>
    <submittedName>
        <fullName evidence="1">Uncharacterized protein</fullName>
    </submittedName>
</protein>